<feature type="domain" description="TRUD" evidence="5">
    <location>
        <begin position="340"/>
        <end position="584"/>
    </location>
</feature>
<dbReference type="SUPFAM" id="SSF55120">
    <property type="entry name" value="Pseudouridine synthase"/>
    <property type="match status" value="1"/>
</dbReference>
<dbReference type="OrthoDB" id="447290at2759"/>
<dbReference type="CDD" id="cd02576">
    <property type="entry name" value="PseudoU_synth_ScPUS7"/>
    <property type="match status" value="1"/>
</dbReference>
<keyword evidence="3" id="KW-0413">Isomerase</keyword>
<dbReference type="GO" id="GO:0009982">
    <property type="term" value="F:pseudouridine synthase activity"/>
    <property type="evidence" value="ECO:0007669"/>
    <property type="project" value="InterPro"/>
</dbReference>
<dbReference type="GO" id="GO:0005634">
    <property type="term" value="C:nucleus"/>
    <property type="evidence" value="ECO:0007669"/>
    <property type="project" value="TreeGrafter"/>
</dbReference>
<dbReference type="AlphaFoldDB" id="G3B9R6"/>
<dbReference type="InterPro" id="IPR011760">
    <property type="entry name" value="PsdUridine_synth_TruD_insert"/>
</dbReference>
<evidence type="ECO:0000256" key="1">
    <source>
        <dbReference type="ARBA" id="ARBA00007953"/>
    </source>
</evidence>
<dbReference type="PROSITE" id="PS01268">
    <property type="entry name" value="UPF0024"/>
    <property type="match status" value="1"/>
</dbReference>
<feature type="region of interest" description="Disordered" evidence="4">
    <location>
        <begin position="1"/>
        <end position="26"/>
    </location>
</feature>
<dbReference type="PANTHER" id="PTHR13326:SF21">
    <property type="entry name" value="PSEUDOURIDYLATE SYNTHASE PUS7L"/>
    <property type="match status" value="1"/>
</dbReference>
<dbReference type="PANTHER" id="PTHR13326">
    <property type="entry name" value="TRNA PSEUDOURIDINE SYNTHASE D"/>
    <property type="match status" value="1"/>
</dbReference>
<dbReference type="EMBL" id="GL996527">
    <property type="protein sequence ID" value="EGV61952.1"/>
    <property type="molecule type" value="Genomic_DNA"/>
</dbReference>
<evidence type="ECO:0000256" key="3">
    <source>
        <dbReference type="ARBA" id="ARBA00023235"/>
    </source>
</evidence>
<evidence type="ECO:0000313" key="6">
    <source>
        <dbReference type="EMBL" id="EGV61952.1"/>
    </source>
</evidence>
<dbReference type="Proteomes" id="UP000000707">
    <property type="component" value="Unassembled WGS sequence"/>
</dbReference>
<dbReference type="InterPro" id="IPR001656">
    <property type="entry name" value="PsdUridine_synth_TruD"/>
</dbReference>
<evidence type="ECO:0000256" key="2">
    <source>
        <dbReference type="ARBA" id="ARBA00022694"/>
    </source>
</evidence>
<dbReference type="HOGENOM" id="CLU_005281_0_2_1"/>
<dbReference type="GO" id="GO:0008033">
    <property type="term" value="P:tRNA processing"/>
    <property type="evidence" value="ECO:0007669"/>
    <property type="project" value="UniProtKB-KW"/>
</dbReference>
<dbReference type="NCBIfam" id="TIGR00094">
    <property type="entry name" value="tRNA_TruD_broad"/>
    <property type="match status" value="1"/>
</dbReference>
<reference evidence="6 7" key="1">
    <citation type="journal article" date="2011" name="Proc. Natl. Acad. Sci. U.S.A.">
        <title>Comparative genomics of xylose-fermenting fungi for enhanced biofuel production.</title>
        <authorList>
            <person name="Wohlbach D.J."/>
            <person name="Kuo A."/>
            <person name="Sato T.K."/>
            <person name="Potts K.M."/>
            <person name="Salamov A.A."/>
            <person name="LaButti K.M."/>
            <person name="Sun H."/>
            <person name="Clum A."/>
            <person name="Pangilinan J.L."/>
            <person name="Lindquist E.A."/>
            <person name="Lucas S."/>
            <person name="Lapidus A."/>
            <person name="Jin M."/>
            <person name="Gunawan C."/>
            <person name="Balan V."/>
            <person name="Dale B.E."/>
            <person name="Jeffries T.W."/>
            <person name="Zinkel R."/>
            <person name="Barry K.W."/>
            <person name="Grigoriev I.V."/>
            <person name="Gasch A.P."/>
        </authorList>
    </citation>
    <scope>NUCLEOTIDE SEQUENCE [LARGE SCALE GENOMIC DNA]</scope>
    <source>
        <strain evidence="7">ATCC 10573 / BCRC 21748 / CBS 615 / JCM 9827 / NBRC 10315 / NRRL Y-1498 / VKM Y-70</strain>
    </source>
</reference>
<proteinExistence type="inferred from homology"/>
<dbReference type="InterPro" id="IPR020119">
    <property type="entry name" value="PsdUridine_synth_TruD_CS"/>
</dbReference>
<dbReference type="Pfam" id="PF01142">
    <property type="entry name" value="TruD"/>
    <property type="match status" value="1"/>
</dbReference>
<dbReference type="GO" id="GO:0001522">
    <property type="term" value="P:pseudouridine synthesis"/>
    <property type="evidence" value="ECO:0007669"/>
    <property type="project" value="InterPro"/>
</dbReference>
<evidence type="ECO:0000313" key="7">
    <source>
        <dbReference type="Proteomes" id="UP000000707"/>
    </source>
</evidence>
<dbReference type="GO" id="GO:0003723">
    <property type="term" value="F:RNA binding"/>
    <property type="evidence" value="ECO:0007669"/>
    <property type="project" value="InterPro"/>
</dbReference>
<sequence length="669" mass="75778">MESESVLKRTGDSLDSGDSSKRMKTVSEEVKTLKEADVAITQFINTAPNHGFIGLLKQRYSDFLVNEVDLSGNVVHLLDEGIDLGKAELQGKSEEEIEQIKEQKKLEADKEPKYELTEENRVNLLNLITEQELKNIEELFSNGGNTETETKFPDKATRTRLHQLLRTSFQGKLDTVTSPENAFRIALEKNSSGPKRYPQESINHVDENGVINYGLGPFKNYLHFTVYKENRETMEVASTIAKFLRLPAKSIRFSGTKDRRGVTCQKFAINKGKVVRVSQLNKGLKNVVFGGFSYEDNNLNLGDLKGNEFLITIRDVKPIDETQDLGQIIDSGFETLKSKGFINYYGMQRFGTFSTSTHTYGVKLLKGDWKGAAELLLAEQDISAPDSKEARRIWAETSNPSLALKMMPSRFTAEHSILKTLASEKLNEDGEYGDQSYFKSIMAIPRNLRIMYVHAYQSYIWNHVASKRMELFGQNVVEGDLVIAENEPVKTEVDENGEVFKEDVAENNFTRARPLTKADIDSGKYSIYDVVLPMPGFDIVYPTNKQLEQVYVEEMGKEGLDPFSMSRRVREFSLSGSYRNLICKPSNVEYKIVKYKEDAEPLVRTDLELLRAKKNGDSLERYINHEEGDKTAIVLKMQLGVSSYATMALREFMKADTSRLGDTLNVKIQ</sequence>
<evidence type="ECO:0000256" key="4">
    <source>
        <dbReference type="SAM" id="MobiDB-lite"/>
    </source>
</evidence>
<dbReference type="STRING" id="590646.G3B9R6"/>
<evidence type="ECO:0000259" key="5">
    <source>
        <dbReference type="PROSITE" id="PS50984"/>
    </source>
</evidence>
<dbReference type="Gene3D" id="3.30.2350.20">
    <property type="entry name" value="TruD, catalytic domain"/>
    <property type="match status" value="2"/>
</dbReference>
<dbReference type="InterPro" id="IPR042214">
    <property type="entry name" value="TruD_catalytic"/>
</dbReference>
<dbReference type="InterPro" id="IPR020103">
    <property type="entry name" value="PsdUridine_synth_cat_dom_sf"/>
</dbReference>
<organism evidence="7">
    <name type="scientific">Candida tenuis (strain ATCC 10573 / BCRC 21748 / CBS 615 / JCM 9827 / NBRC 10315 / NRRL Y-1498 / VKM Y-70)</name>
    <name type="common">Yeast</name>
    <name type="synonym">Yamadazyma tenuis</name>
    <dbReference type="NCBI Taxonomy" id="590646"/>
    <lineage>
        <taxon>Eukaryota</taxon>
        <taxon>Fungi</taxon>
        <taxon>Dikarya</taxon>
        <taxon>Ascomycota</taxon>
        <taxon>Saccharomycotina</taxon>
        <taxon>Pichiomycetes</taxon>
        <taxon>Debaryomycetaceae</taxon>
        <taxon>Yamadazyma</taxon>
    </lineage>
</organism>
<accession>G3B9R6</accession>
<dbReference type="PIRSF" id="PIRSF037016">
    <property type="entry name" value="Pseudouridin_synth_euk_prd"/>
    <property type="match status" value="1"/>
</dbReference>
<dbReference type="eggNOG" id="KOG2339">
    <property type="taxonomic scope" value="Eukaryota"/>
</dbReference>
<keyword evidence="2" id="KW-0819">tRNA processing</keyword>
<protein>
    <submittedName>
        <fullName evidence="6">tRNA pseudouridine synthase D</fullName>
    </submittedName>
</protein>
<comment type="similarity">
    <text evidence="1">Belongs to the pseudouridine synthase TruD family.</text>
</comment>
<gene>
    <name evidence="6" type="ORF">CANTEDRAFT_125335</name>
</gene>
<dbReference type="PROSITE" id="PS50984">
    <property type="entry name" value="TRUD"/>
    <property type="match status" value="1"/>
</dbReference>
<keyword evidence="7" id="KW-1185">Reference proteome</keyword>
<name>G3B9R6_CANTC</name>